<reference evidence="3" key="1">
    <citation type="submission" date="2017-02" db="EMBL/GenBank/DDBJ databases">
        <authorList>
            <person name="Varghese N."/>
            <person name="Submissions S."/>
        </authorList>
    </citation>
    <scope>NUCLEOTIDE SEQUENCE [LARGE SCALE GENOMIC DNA]</scope>
    <source>
        <strain evidence="3">ATCC BAA-73</strain>
    </source>
</reference>
<keyword evidence="3" id="KW-1185">Reference proteome</keyword>
<dbReference type="Pfam" id="PF13426">
    <property type="entry name" value="PAS_9"/>
    <property type="match status" value="1"/>
</dbReference>
<dbReference type="AlphaFoldDB" id="A0A1T4NYR6"/>
<evidence type="ECO:0000313" key="2">
    <source>
        <dbReference type="EMBL" id="SJZ84319.1"/>
    </source>
</evidence>
<gene>
    <name evidence="2" type="ORF">SAMN02745118_01989</name>
</gene>
<dbReference type="InterPro" id="IPR000014">
    <property type="entry name" value="PAS"/>
</dbReference>
<dbReference type="OrthoDB" id="9813394at2"/>
<proteinExistence type="predicted"/>
<sequence>MIIKELLKDYFDDEIDITSNSISILNNLHDDVTCQDLNNRIIWANDTVLNRVNSTLNEVKGEHCYKAFHNLNSPCENCAVVKAQKTGEIEESRVIDPKGRLLLIRAYPIKNNEGKLIGIIDVSLNITKQKRLQEEIECFIVKLT</sequence>
<organism evidence="2 3">
    <name type="scientific">Selenihalanaerobacter shriftii</name>
    <dbReference type="NCBI Taxonomy" id="142842"/>
    <lineage>
        <taxon>Bacteria</taxon>
        <taxon>Bacillati</taxon>
        <taxon>Bacillota</taxon>
        <taxon>Clostridia</taxon>
        <taxon>Halanaerobiales</taxon>
        <taxon>Halobacteroidaceae</taxon>
        <taxon>Selenihalanaerobacter</taxon>
    </lineage>
</organism>
<evidence type="ECO:0000313" key="3">
    <source>
        <dbReference type="Proteomes" id="UP000190625"/>
    </source>
</evidence>
<dbReference type="EMBL" id="FUWM01000016">
    <property type="protein sequence ID" value="SJZ84319.1"/>
    <property type="molecule type" value="Genomic_DNA"/>
</dbReference>
<dbReference type="STRING" id="142842.SAMN02745118_01989"/>
<feature type="domain" description="PAC" evidence="1">
    <location>
        <begin position="88"/>
        <end position="138"/>
    </location>
</feature>
<dbReference type="Proteomes" id="UP000190625">
    <property type="component" value="Unassembled WGS sequence"/>
</dbReference>
<dbReference type="PROSITE" id="PS50113">
    <property type="entry name" value="PAC"/>
    <property type="match status" value="1"/>
</dbReference>
<accession>A0A1T4NYR6</accession>
<dbReference type="InterPro" id="IPR035965">
    <property type="entry name" value="PAS-like_dom_sf"/>
</dbReference>
<dbReference type="Gene3D" id="3.30.450.20">
    <property type="entry name" value="PAS domain"/>
    <property type="match status" value="1"/>
</dbReference>
<dbReference type="InterPro" id="IPR000700">
    <property type="entry name" value="PAS-assoc_C"/>
</dbReference>
<name>A0A1T4NYR6_9FIRM</name>
<protein>
    <submittedName>
        <fullName evidence="2">PAS domain-containing protein</fullName>
    </submittedName>
</protein>
<evidence type="ECO:0000259" key="1">
    <source>
        <dbReference type="PROSITE" id="PS50113"/>
    </source>
</evidence>
<dbReference type="RefSeq" id="WP_078810420.1">
    <property type="nucleotide sequence ID" value="NZ_FUWM01000016.1"/>
</dbReference>
<dbReference type="SUPFAM" id="SSF55785">
    <property type="entry name" value="PYP-like sensor domain (PAS domain)"/>
    <property type="match status" value="1"/>
</dbReference>